<dbReference type="InterPro" id="IPR003961">
    <property type="entry name" value="FN3_dom"/>
</dbReference>
<reference evidence="3" key="1">
    <citation type="submission" date="2017-02" db="UniProtKB">
        <authorList>
            <consortium name="WormBaseParasite"/>
        </authorList>
    </citation>
    <scope>IDENTIFICATION</scope>
</reference>
<dbReference type="AlphaFoldDB" id="A0A0R3TXH4"/>
<dbReference type="CDD" id="cd00063">
    <property type="entry name" value="FN3"/>
    <property type="match status" value="3"/>
</dbReference>
<dbReference type="EMBL" id="UZAE01014426">
    <property type="protein sequence ID" value="VDO13408.1"/>
    <property type="molecule type" value="Genomic_DNA"/>
</dbReference>
<dbReference type="SUPFAM" id="SSF49265">
    <property type="entry name" value="Fibronectin type III"/>
    <property type="match status" value="2"/>
</dbReference>
<reference evidence="1 2" key="2">
    <citation type="submission" date="2018-11" db="EMBL/GenBank/DDBJ databases">
        <authorList>
            <consortium name="Pathogen Informatics"/>
        </authorList>
    </citation>
    <scope>NUCLEOTIDE SEQUENCE [LARGE SCALE GENOMIC DNA]</scope>
</reference>
<proteinExistence type="predicted"/>
<dbReference type="OrthoDB" id="6418794at2759"/>
<gene>
    <name evidence="1" type="ORF">HNAJ_LOCUS12547</name>
</gene>
<dbReference type="InterPro" id="IPR036116">
    <property type="entry name" value="FN3_sf"/>
</dbReference>
<evidence type="ECO:0000313" key="2">
    <source>
        <dbReference type="Proteomes" id="UP000278807"/>
    </source>
</evidence>
<evidence type="ECO:0000313" key="1">
    <source>
        <dbReference type="EMBL" id="VDO13408.1"/>
    </source>
</evidence>
<evidence type="ECO:0000313" key="3">
    <source>
        <dbReference type="WBParaSite" id="HNAJ_0001256901-mRNA-1"/>
    </source>
</evidence>
<dbReference type="WBParaSite" id="HNAJ_0001256901-mRNA-1">
    <property type="protein sequence ID" value="HNAJ_0001256901-mRNA-1"/>
    <property type="gene ID" value="HNAJ_0001256901"/>
</dbReference>
<dbReference type="InterPro" id="IPR013783">
    <property type="entry name" value="Ig-like_fold"/>
</dbReference>
<dbReference type="Proteomes" id="UP000278807">
    <property type="component" value="Unassembled WGS sequence"/>
</dbReference>
<dbReference type="Gene3D" id="2.60.40.10">
    <property type="entry name" value="Immunoglobulins"/>
    <property type="match status" value="2"/>
</dbReference>
<keyword evidence="2" id="KW-1185">Reference proteome</keyword>
<accession>A0A0R3TXH4</accession>
<name>A0A0R3TXH4_RODNA</name>
<protein>
    <submittedName>
        <fullName evidence="3">Fibronectin type-III domain-containing protein</fullName>
    </submittedName>
</protein>
<sequence length="364" mass="41691">MTSCLTAESIPPPKNVHLRQVGNNGANLTWNEVTSPRVDVIGYMVYFQDGEIVKVHIYSLSLPPSTEKIPPPRNVQFLQVGDKLARLSWNEVTYPGVTVLGYFVFYKDGNLEWKRHRSKACEVFLPFEKEMLEAQVAAFHGHRNKVLGERSNSTSIQKDHQHAHVPFQRQAPAMCKLYFLTFRREVRVYNSTIATLVLTIAYFPLKTPVPDAETQLFWKKCKANLEFSRDQHLKELEINSNWHCQPRVFSLLVEQVPRPDYIKLMQVGDNLARISWKEVTYPGVTVLGYLVVYKDGNSERKGRRSTTCEVVLPFKSEVLVVQVSAFHTSLNDQGSEILGQISNVFGIVKIRRSKFLNLILENII</sequence>
<organism evidence="3">
    <name type="scientific">Rodentolepis nana</name>
    <name type="common">Dwarf tapeworm</name>
    <name type="synonym">Hymenolepis nana</name>
    <dbReference type="NCBI Taxonomy" id="102285"/>
    <lineage>
        <taxon>Eukaryota</taxon>
        <taxon>Metazoa</taxon>
        <taxon>Spiralia</taxon>
        <taxon>Lophotrochozoa</taxon>
        <taxon>Platyhelminthes</taxon>
        <taxon>Cestoda</taxon>
        <taxon>Eucestoda</taxon>
        <taxon>Cyclophyllidea</taxon>
        <taxon>Hymenolepididae</taxon>
        <taxon>Rodentolepis</taxon>
    </lineage>
</organism>